<dbReference type="Proteomes" id="UP000828390">
    <property type="component" value="Unassembled WGS sequence"/>
</dbReference>
<gene>
    <name evidence="1" type="ORF">DPMN_182926</name>
</gene>
<protein>
    <submittedName>
        <fullName evidence="1">Uncharacterized protein</fullName>
    </submittedName>
</protein>
<comment type="caution">
    <text evidence="1">The sequence shown here is derived from an EMBL/GenBank/DDBJ whole genome shotgun (WGS) entry which is preliminary data.</text>
</comment>
<organism evidence="1 2">
    <name type="scientific">Dreissena polymorpha</name>
    <name type="common">Zebra mussel</name>
    <name type="synonym">Mytilus polymorpha</name>
    <dbReference type="NCBI Taxonomy" id="45954"/>
    <lineage>
        <taxon>Eukaryota</taxon>
        <taxon>Metazoa</taxon>
        <taxon>Spiralia</taxon>
        <taxon>Lophotrochozoa</taxon>
        <taxon>Mollusca</taxon>
        <taxon>Bivalvia</taxon>
        <taxon>Autobranchia</taxon>
        <taxon>Heteroconchia</taxon>
        <taxon>Euheterodonta</taxon>
        <taxon>Imparidentia</taxon>
        <taxon>Neoheterodontei</taxon>
        <taxon>Myida</taxon>
        <taxon>Dreissenoidea</taxon>
        <taxon>Dreissenidae</taxon>
        <taxon>Dreissena</taxon>
    </lineage>
</organism>
<dbReference type="AlphaFoldDB" id="A0A9D4I520"/>
<evidence type="ECO:0000313" key="2">
    <source>
        <dbReference type="Proteomes" id="UP000828390"/>
    </source>
</evidence>
<evidence type="ECO:0000313" key="1">
    <source>
        <dbReference type="EMBL" id="KAH3748480.1"/>
    </source>
</evidence>
<name>A0A9D4I520_DREPO</name>
<keyword evidence="2" id="KW-1185">Reference proteome</keyword>
<proteinExistence type="predicted"/>
<sequence length="69" mass="8108">MRPSRYCQPGSPFYIAPRTRALTGPDDQWFIMQRVALNKLGHMVQRIAEQCGLDRQRLTNHSFESEWSK</sequence>
<reference evidence="1" key="2">
    <citation type="submission" date="2020-11" db="EMBL/GenBank/DDBJ databases">
        <authorList>
            <person name="McCartney M.A."/>
            <person name="Auch B."/>
            <person name="Kono T."/>
            <person name="Mallez S."/>
            <person name="Becker A."/>
            <person name="Gohl D.M."/>
            <person name="Silverstein K.A.T."/>
            <person name="Koren S."/>
            <person name="Bechman K.B."/>
            <person name="Herman A."/>
            <person name="Abrahante J.E."/>
            <person name="Garbe J."/>
        </authorList>
    </citation>
    <scope>NUCLEOTIDE SEQUENCE</scope>
    <source>
        <strain evidence="1">Duluth1</strain>
        <tissue evidence="1">Whole animal</tissue>
    </source>
</reference>
<accession>A0A9D4I520</accession>
<reference evidence="1" key="1">
    <citation type="journal article" date="2019" name="bioRxiv">
        <title>The Genome of the Zebra Mussel, Dreissena polymorpha: A Resource for Invasive Species Research.</title>
        <authorList>
            <person name="McCartney M.A."/>
            <person name="Auch B."/>
            <person name="Kono T."/>
            <person name="Mallez S."/>
            <person name="Zhang Y."/>
            <person name="Obille A."/>
            <person name="Becker A."/>
            <person name="Abrahante J.E."/>
            <person name="Garbe J."/>
            <person name="Badalamenti J.P."/>
            <person name="Herman A."/>
            <person name="Mangelson H."/>
            <person name="Liachko I."/>
            <person name="Sullivan S."/>
            <person name="Sone E.D."/>
            <person name="Koren S."/>
            <person name="Silverstein K.A.T."/>
            <person name="Beckman K.B."/>
            <person name="Gohl D.M."/>
        </authorList>
    </citation>
    <scope>NUCLEOTIDE SEQUENCE</scope>
    <source>
        <strain evidence="1">Duluth1</strain>
        <tissue evidence="1">Whole animal</tissue>
    </source>
</reference>
<dbReference type="EMBL" id="JAIWYP010000010">
    <property type="protein sequence ID" value="KAH3748480.1"/>
    <property type="molecule type" value="Genomic_DNA"/>
</dbReference>